<dbReference type="RefSeq" id="WP_377393432.1">
    <property type="nucleotide sequence ID" value="NZ_JBHUIX010000021.1"/>
</dbReference>
<protein>
    <submittedName>
        <fullName evidence="1">Uncharacterized protein</fullName>
    </submittedName>
</protein>
<name>A0ABW5AEA0_9RHOB</name>
<organism evidence="1 2">
    <name type="scientific">Rhodobacter lacus</name>
    <dbReference type="NCBI Taxonomy" id="1641972"/>
    <lineage>
        <taxon>Bacteria</taxon>
        <taxon>Pseudomonadati</taxon>
        <taxon>Pseudomonadota</taxon>
        <taxon>Alphaproteobacteria</taxon>
        <taxon>Rhodobacterales</taxon>
        <taxon>Rhodobacter group</taxon>
        <taxon>Rhodobacter</taxon>
    </lineage>
</organism>
<gene>
    <name evidence="1" type="ORF">ACFSM0_17240</name>
</gene>
<keyword evidence="2" id="KW-1185">Reference proteome</keyword>
<dbReference type="Proteomes" id="UP001597413">
    <property type="component" value="Unassembled WGS sequence"/>
</dbReference>
<evidence type="ECO:0000313" key="1">
    <source>
        <dbReference type="EMBL" id="MFD2175841.1"/>
    </source>
</evidence>
<dbReference type="EMBL" id="JBHUIX010000021">
    <property type="protein sequence ID" value="MFD2175841.1"/>
    <property type="molecule type" value="Genomic_DNA"/>
</dbReference>
<sequence length="58" mass="6047">MTPVSSFCQTVPMMAPELAEHDPFGLTDLISALCKGLVASPLSCAGLEAVIDRVEARG</sequence>
<comment type="caution">
    <text evidence="1">The sequence shown here is derived from an EMBL/GenBank/DDBJ whole genome shotgun (WGS) entry which is preliminary data.</text>
</comment>
<evidence type="ECO:0000313" key="2">
    <source>
        <dbReference type="Proteomes" id="UP001597413"/>
    </source>
</evidence>
<proteinExistence type="predicted"/>
<reference evidence="2" key="1">
    <citation type="journal article" date="2019" name="Int. J. Syst. Evol. Microbiol.">
        <title>The Global Catalogue of Microorganisms (GCM) 10K type strain sequencing project: providing services to taxonomists for standard genome sequencing and annotation.</title>
        <authorList>
            <consortium name="The Broad Institute Genomics Platform"/>
            <consortium name="The Broad Institute Genome Sequencing Center for Infectious Disease"/>
            <person name="Wu L."/>
            <person name="Ma J."/>
        </authorList>
    </citation>
    <scope>NUCLEOTIDE SEQUENCE [LARGE SCALE GENOMIC DNA]</scope>
    <source>
        <strain evidence="2">CCUG 55131</strain>
    </source>
</reference>
<accession>A0ABW5AEA0</accession>